<name>G9ER25_9GAMM</name>
<dbReference type="AlphaFoldDB" id="G9ER25"/>
<evidence type="ECO:0000313" key="2">
    <source>
        <dbReference type="Proteomes" id="UP000002770"/>
    </source>
</evidence>
<proteinExistence type="predicted"/>
<dbReference type="HOGENOM" id="CLU_3253441_0_0_6"/>
<reference evidence="1 2" key="1">
    <citation type="journal article" date="2011" name="BMC Genomics">
        <title>Insight into cross-talk between intra-amoebal pathogens.</title>
        <authorList>
            <person name="Gimenez G."/>
            <person name="Bertelli C."/>
            <person name="Moliner C."/>
            <person name="Robert C."/>
            <person name="Raoult D."/>
            <person name="Fournier P.E."/>
            <person name="Greub G."/>
        </authorList>
    </citation>
    <scope>NUCLEOTIDE SEQUENCE [LARGE SCALE GENOMIC DNA]</scope>
    <source>
        <strain evidence="1 2">LLAP12</strain>
    </source>
</reference>
<sequence length="42" mass="4876">MEPFFVHYSVGLKITIFASLRGRVDKVTKLLFQIFPNKMSCI</sequence>
<gene>
    <name evidence="1" type="ORF">LDG_7734</name>
</gene>
<dbReference type="Proteomes" id="UP000002770">
    <property type="component" value="Unassembled WGS sequence"/>
</dbReference>
<dbReference type="EMBL" id="JH413833">
    <property type="protein sequence ID" value="EHL30226.1"/>
    <property type="molecule type" value="Genomic_DNA"/>
</dbReference>
<keyword evidence="2" id="KW-1185">Reference proteome</keyword>
<protein>
    <submittedName>
        <fullName evidence="1">Uncharacterized protein</fullName>
    </submittedName>
</protein>
<accession>G9ER25</accession>
<dbReference type="InParanoid" id="G9ER25"/>
<evidence type="ECO:0000313" key="1">
    <source>
        <dbReference type="EMBL" id="EHL30226.1"/>
    </source>
</evidence>
<organism evidence="1 2">
    <name type="scientific">Legionella drancourtii LLAP12</name>
    <dbReference type="NCBI Taxonomy" id="658187"/>
    <lineage>
        <taxon>Bacteria</taxon>
        <taxon>Pseudomonadati</taxon>
        <taxon>Pseudomonadota</taxon>
        <taxon>Gammaproteobacteria</taxon>
        <taxon>Legionellales</taxon>
        <taxon>Legionellaceae</taxon>
        <taxon>Legionella</taxon>
    </lineage>
</organism>